<evidence type="ECO:0000313" key="2">
    <source>
        <dbReference type="EMBL" id="MDR6591899.1"/>
    </source>
</evidence>
<accession>A0ABU1PPU1</accession>
<feature type="compositionally biased region" description="Low complexity" evidence="1">
    <location>
        <begin position="100"/>
        <end position="119"/>
    </location>
</feature>
<dbReference type="Proteomes" id="UP001268819">
    <property type="component" value="Unassembled WGS sequence"/>
</dbReference>
<reference evidence="2 3" key="1">
    <citation type="submission" date="2023-07" db="EMBL/GenBank/DDBJ databases">
        <title>Sequencing the genomes of 1000 actinobacteria strains.</title>
        <authorList>
            <person name="Klenk H.-P."/>
        </authorList>
    </citation>
    <scope>NUCLEOTIDE SEQUENCE [LARGE SCALE GENOMIC DNA]</scope>
    <source>
        <strain evidence="2 3">DSM 43749</strain>
    </source>
</reference>
<organism evidence="2 3">
    <name type="scientific">Saccharothrix longispora</name>
    <dbReference type="NCBI Taxonomy" id="33920"/>
    <lineage>
        <taxon>Bacteria</taxon>
        <taxon>Bacillati</taxon>
        <taxon>Actinomycetota</taxon>
        <taxon>Actinomycetes</taxon>
        <taxon>Pseudonocardiales</taxon>
        <taxon>Pseudonocardiaceae</taxon>
        <taxon>Saccharothrix</taxon>
    </lineage>
</organism>
<dbReference type="RefSeq" id="WP_310302744.1">
    <property type="nucleotide sequence ID" value="NZ_BAAAXB010000001.1"/>
</dbReference>
<comment type="caution">
    <text evidence="2">The sequence shown here is derived from an EMBL/GenBank/DDBJ whole genome shotgun (WGS) entry which is preliminary data.</text>
</comment>
<evidence type="ECO:0000313" key="3">
    <source>
        <dbReference type="Proteomes" id="UP001268819"/>
    </source>
</evidence>
<name>A0ABU1PPU1_9PSEU</name>
<feature type="region of interest" description="Disordered" evidence="1">
    <location>
        <begin position="100"/>
        <end position="126"/>
    </location>
</feature>
<protein>
    <submittedName>
        <fullName evidence="2">Uncharacterized protein</fullName>
    </submittedName>
</protein>
<sequence>MHQALDSRLPGARWWQSAAGSGPVLSGSQWHWDANYDRHRELMNDNPAKVKTDGDAMNDEHFSAVRLDDAGSAALTVDDRLVDRLFPRAVAGATAVVSPLGTTTAPPPHTGAEPISAAPEPGPAGPRRLLLSTSDTGLHFALVTAGTGGSPEAARAELAAWAAATFTG</sequence>
<dbReference type="EMBL" id="JAVDSG010000001">
    <property type="protein sequence ID" value="MDR6591899.1"/>
    <property type="molecule type" value="Genomic_DNA"/>
</dbReference>
<evidence type="ECO:0000256" key="1">
    <source>
        <dbReference type="SAM" id="MobiDB-lite"/>
    </source>
</evidence>
<keyword evidence="3" id="KW-1185">Reference proteome</keyword>
<gene>
    <name evidence="2" type="ORF">J2S66_000283</name>
</gene>
<proteinExistence type="predicted"/>